<keyword evidence="2" id="KW-0472">Membrane</keyword>
<evidence type="ECO:0000313" key="3">
    <source>
        <dbReference type="EMBL" id="MEQ2470618.1"/>
    </source>
</evidence>
<accession>A0ABV1FDH8</accession>
<feature type="compositionally biased region" description="Polar residues" evidence="1">
    <location>
        <begin position="99"/>
        <end position="115"/>
    </location>
</feature>
<sequence>MSRRNDYDYFDLDNFDDSIDSREYRRRQQQRRPASYAARPSSQRPVRRPVKRRNKRRTRNRIIIVASALVILFVIIFIITSIFKGCSKEDALADVPTGTVGTTASPDETAKSPTANKADELSPTYFMTPSIKDDNKNGTLSYSIYVWNKTGYELFSSDDARAQNYAQTINGFADKFGSSVKVYDMIVPNHTEMGLPQRLKDSDAPSTSQADNIKAAYAALSDKVTPINCYNRLAEHNTDYIYFKSDHHWTGLGAYYAYTAFADTNDLPVLSLDDCKEQKIDGFTGSFTNSADGLDSDTVSYWKFPYNVTMDITQADGSSASYDSPYYEAAEGGSNTYGVFIMGDNALTVLKSASENAAAGKKIAVVKESYGNAFVPYLTNNYEEVHVIDFRYFKQNLVDYCKTNGIDEVLFINGVMSANTQVQLDSMSGLFN</sequence>
<gene>
    <name evidence="3" type="ORF">WMO39_09820</name>
</gene>
<dbReference type="Pfam" id="PF14286">
    <property type="entry name" value="DHHW"/>
    <property type="match status" value="1"/>
</dbReference>
<keyword evidence="2" id="KW-0812">Transmembrane</keyword>
<evidence type="ECO:0000313" key="4">
    <source>
        <dbReference type="Proteomes" id="UP001490816"/>
    </source>
</evidence>
<proteinExistence type="predicted"/>
<evidence type="ECO:0000256" key="2">
    <source>
        <dbReference type="SAM" id="Phobius"/>
    </source>
</evidence>
<organism evidence="3 4">
    <name type="scientific">Ruminococcoides intestinale</name>
    <dbReference type="NCBI Taxonomy" id="3133162"/>
    <lineage>
        <taxon>Bacteria</taxon>
        <taxon>Bacillati</taxon>
        <taxon>Bacillota</taxon>
        <taxon>Clostridia</taxon>
        <taxon>Eubacteriales</taxon>
        <taxon>Oscillospiraceae</taxon>
        <taxon>Ruminococcoides</taxon>
    </lineage>
</organism>
<name>A0ABV1FDH8_9FIRM</name>
<comment type="caution">
    <text evidence="3">The sequence shown here is derived from an EMBL/GenBank/DDBJ whole genome shotgun (WGS) entry which is preliminary data.</text>
</comment>
<keyword evidence="4" id="KW-1185">Reference proteome</keyword>
<protein>
    <submittedName>
        <fullName evidence="3">DHHW family protein</fullName>
    </submittedName>
</protein>
<feature type="compositionally biased region" description="Basic residues" evidence="1">
    <location>
        <begin position="45"/>
        <end position="54"/>
    </location>
</feature>
<feature type="region of interest" description="Disordered" evidence="1">
    <location>
        <begin position="94"/>
        <end position="120"/>
    </location>
</feature>
<dbReference type="Proteomes" id="UP001490816">
    <property type="component" value="Unassembled WGS sequence"/>
</dbReference>
<feature type="transmembrane region" description="Helical" evidence="2">
    <location>
        <begin position="62"/>
        <end position="83"/>
    </location>
</feature>
<feature type="compositionally biased region" description="Low complexity" evidence="1">
    <location>
        <begin position="31"/>
        <end position="44"/>
    </location>
</feature>
<keyword evidence="2" id="KW-1133">Transmembrane helix</keyword>
<reference evidence="3 4" key="1">
    <citation type="submission" date="2024-03" db="EMBL/GenBank/DDBJ databases">
        <title>Human intestinal bacterial collection.</title>
        <authorList>
            <person name="Pauvert C."/>
            <person name="Hitch T.C.A."/>
            <person name="Clavel T."/>
        </authorList>
    </citation>
    <scope>NUCLEOTIDE SEQUENCE [LARGE SCALE GENOMIC DNA]</scope>
    <source>
        <strain evidence="3 4">CLA-JM-H38</strain>
    </source>
</reference>
<dbReference type="RefSeq" id="WP_367286156.1">
    <property type="nucleotide sequence ID" value="NZ_JBBMEZ010000031.1"/>
</dbReference>
<evidence type="ECO:0000256" key="1">
    <source>
        <dbReference type="SAM" id="MobiDB-lite"/>
    </source>
</evidence>
<feature type="region of interest" description="Disordered" evidence="1">
    <location>
        <begin position="21"/>
        <end position="54"/>
    </location>
</feature>
<dbReference type="InterPro" id="IPR025945">
    <property type="entry name" value="DHHW"/>
</dbReference>
<dbReference type="EMBL" id="JBBMEZ010000031">
    <property type="protein sequence ID" value="MEQ2470618.1"/>
    <property type="molecule type" value="Genomic_DNA"/>
</dbReference>